<evidence type="ECO:0000313" key="4">
    <source>
        <dbReference type="Proteomes" id="UP000657385"/>
    </source>
</evidence>
<evidence type="ECO:0000256" key="1">
    <source>
        <dbReference type="SAM" id="MobiDB-lite"/>
    </source>
</evidence>
<evidence type="ECO:0000256" key="2">
    <source>
        <dbReference type="SAM" id="SignalP"/>
    </source>
</evidence>
<accession>A0A931FFW7</accession>
<dbReference type="AlphaFoldDB" id="A0A931FFW7"/>
<feature type="region of interest" description="Disordered" evidence="1">
    <location>
        <begin position="27"/>
        <end position="55"/>
    </location>
</feature>
<name>A0A931FFW7_9ACTN</name>
<comment type="caution">
    <text evidence="3">The sequence shown here is derived from an EMBL/GenBank/DDBJ whole genome shotgun (WGS) entry which is preliminary data.</text>
</comment>
<proteinExistence type="predicted"/>
<feature type="chain" id="PRO_5038992658" description="Secreted protein" evidence="2">
    <location>
        <begin position="24"/>
        <end position="55"/>
    </location>
</feature>
<keyword evidence="4" id="KW-1185">Reference proteome</keyword>
<keyword evidence="2" id="KW-0732">Signal</keyword>
<feature type="signal peptide" evidence="2">
    <location>
        <begin position="1"/>
        <end position="23"/>
    </location>
</feature>
<reference evidence="3" key="1">
    <citation type="submission" date="2020-11" db="EMBL/GenBank/DDBJ databases">
        <title>Isolation and identification of active actinomycetes.</title>
        <authorList>
            <person name="Yu B."/>
        </authorList>
    </citation>
    <scope>NUCLEOTIDE SEQUENCE</scope>
    <source>
        <strain evidence="3">NEAU-YB345</strain>
    </source>
</reference>
<sequence>MRSKLIALTVVVCGLLALVLCQAMPGAAASPTHRPAGAVTLADDNPIPNTTPAGA</sequence>
<dbReference type="Proteomes" id="UP000657385">
    <property type="component" value="Unassembled WGS sequence"/>
</dbReference>
<gene>
    <name evidence="3" type="ORF">I2501_35295</name>
</gene>
<dbReference type="EMBL" id="JADPRT010000021">
    <property type="protein sequence ID" value="MBF9073292.1"/>
    <property type="molecule type" value="Genomic_DNA"/>
</dbReference>
<organism evidence="3 4">
    <name type="scientific">Streptacidiphilus fuscans</name>
    <dbReference type="NCBI Taxonomy" id="2789292"/>
    <lineage>
        <taxon>Bacteria</taxon>
        <taxon>Bacillati</taxon>
        <taxon>Actinomycetota</taxon>
        <taxon>Actinomycetes</taxon>
        <taxon>Kitasatosporales</taxon>
        <taxon>Streptomycetaceae</taxon>
        <taxon>Streptacidiphilus</taxon>
    </lineage>
</organism>
<dbReference type="RefSeq" id="WP_196198270.1">
    <property type="nucleotide sequence ID" value="NZ_JADPRT010000021.1"/>
</dbReference>
<protein>
    <recommendedName>
        <fullName evidence="5">Secreted protein</fullName>
    </recommendedName>
</protein>
<evidence type="ECO:0008006" key="5">
    <source>
        <dbReference type="Google" id="ProtNLM"/>
    </source>
</evidence>
<evidence type="ECO:0000313" key="3">
    <source>
        <dbReference type="EMBL" id="MBF9073292.1"/>
    </source>
</evidence>